<dbReference type="InterPro" id="IPR050109">
    <property type="entry name" value="HTH-type_TetR-like_transc_reg"/>
</dbReference>
<dbReference type="SUPFAM" id="SSF48498">
    <property type="entry name" value="Tetracyclin repressor-like, C-terminal domain"/>
    <property type="match status" value="1"/>
</dbReference>
<keyword evidence="7" id="KW-1185">Reference proteome</keyword>
<dbReference type="PRINTS" id="PR00455">
    <property type="entry name" value="HTHTETR"/>
</dbReference>
<evidence type="ECO:0000256" key="3">
    <source>
        <dbReference type="ARBA" id="ARBA00023163"/>
    </source>
</evidence>
<protein>
    <submittedName>
        <fullName evidence="6">TetR family transcriptional regulator</fullName>
    </submittedName>
</protein>
<dbReference type="PROSITE" id="PS01081">
    <property type="entry name" value="HTH_TETR_1"/>
    <property type="match status" value="1"/>
</dbReference>
<dbReference type="InterPro" id="IPR036271">
    <property type="entry name" value="Tet_transcr_reg_TetR-rel_C_sf"/>
</dbReference>
<evidence type="ECO:0000313" key="6">
    <source>
        <dbReference type="EMBL" id="RUS99589.1"/>
    </source>
</evidence>
<proteinExistence type="predicted"/>
<dbReference type="InterPro" id="IPR001647">
    <property type="entry name" value="HTH_TetR"/>
</dbReference>
<evidence type="ECO:0000256" key="1">
    <source>
        <dbReference type="ARBA" id="ARBA00023015"/>
    </source>
</evidence>
<name>A0A3S1CDK5_ANAVA</name>
<dbReference type="Pfam" id="PF14246">
    <property type="entry name" value="TetR_C_7"/>
    <property type="match status" value="1"/>
</dbReference>
<evidence type="ECO:0000256" key="4">
    <source>
        <dbReference type="PROSITE-ProRule" id="PRU00335"/>
    </source>
</evidence>
<evidence type="ECO:0000259" key="5">
    <source>
        <dbReference type="PROSITE" id="PS50977"/>
    </source>
</evidence>
<keyword evidence="3" id="KW-0804">Transcription</keyword>
<dbReference type="Proteomes" id="UP000276103">
    <property type="component" value="Unassembled WGS sequence"/>
</dbReference>
<evidence type="ECO:0000313" key="7">
    <source>
        <dbReference type="Proteomes" id="UP000276103"/>
    </source>
</evidence>
<evidence type="ECO:0000256" key="2">
    <source>
        <dbReference type="ARBA" id="ARBA00023125"/>
    </source>
</evidence>
<keyword evidence="1" id="KW-0805">Transcription regulation</keyword>
<dbReference type="InterPro" id="IPR023772">
    <property type="entry name" value="DNA-bd_HTH_TetR-type_CS"/>
</dbReference>
<sequence>MARTPKITNEQILDAAREIFLEQGFGASTLEIAQKAGISEASIFKRFSTKEKLFFASMGIPERPPWVQELDSLSGKGDLKQNLIHLCLQTLEFHRQVMPRLMMLKACGNLLPETASMIKSKPIREIKVFTNFLAQEIEQGRLRPSDPHTIAMILLGSLMNYVFLEQMHPGEVIKTEEAIFVQNLVDILWRGIAPIED</sequence>
<accession>A0A3S1CDK5</accession>
<dbReference type="AlphaFoldDB" id="A0A3S1CDK5"/>
<organism evidence="6 7">
    <name type="scientific">Trichormus variabilis SAG 1403-4b</name>
    <dbReference type="NCBI Taxonomy" id="447716"/>
    <lineage>
        <taxon>Bacteria</taxon>
        <taxon>Bacillati</taxon>
        <taxon>Cyanobacteriota</taxon>
        <taxon>Cyanophyceae</taxon>
        <taxon>Nostocales</taxon>
        <taxon>Nostocaceae</taxon>
        <taxon>Trichormus</taxon>
    </lineage>
</organism>
<keyword evidence="2 4" id="KW-0238">DNA-binding</keyword>
<dbReference type="PANTHER" id="PTHR30055">
    <property type="entry name" value="HTH-TYPE TRANSCRIPTIONAL REGULATOR RUTR"/>
    <property type="match status" value="1"/>
</dbReference>
<dbReference type="SUPFAM" id="SSF46689">
    <property type="entry name" value="Homeodomain-like"/>
    <property type="match status" value="1"/>
</dbReference>
<dbReference type="InterPro" id="IPR039536">
    <property type="entry name" value="TetR_C_Proteobacteria"/>
</dbReference>
<dbReference type="GO" id="GO:0000976">
    <property type="term" value="F:transcription cis-regulatory region binding"/>
    <property type="evidence" value="ECO:0007669"/>
    <property type="project" value="TreeGrafter"/>
</dbReference>
<dbReference type="GO" id="GO:0003700">
    <property type="term" value="F:DNA-binding transcription factor activity"/>
    <property type="evidence" value="ECO:0007669"/>
    <property type="project" value="TreeGrafter"/>
</dbReference>
<dbReference type="Gene3D" id="1.10.357.10">
    <property type="entry name" value="Tetracycline Repressor, domain 2"/>
    <property type="match status" value="1"/>
</dbReference>
<reference evidence="6 7" key="1">
    <citation type="journal article" date="2019" name="Genome Biol. Evol.">
        <title>Day and night: Metabolic profiles and evolutionary relationships of six axenic non-marine cyanobacteria.</title>
        <authorList>
            <person name="Will S.E."/>
            <person name="Henke P."/>
            <person name="Boedeker C."/>
            <person name="Huang S."/>
            <person name="Brinkmann H."/>
            <person name="Rohde M."/>
            <person name="Jarek M."/>
            <person name="Friedl T."/>
            <person name="Seufert S."/>
            <person name="Schumacher M."/>
            <person name="Overmann J."/>
            <person name="Neumann-Schaal M."/>
            <person name="Petersen J."/>
        </authorList>
    </citation>
    <scope>NUCLEOTIDE SEQUENCE [LARGE SCALE GENOMIC DNA]</scope>
    <source>
        <strain evidence="6 7">SAG 1403-4b</strain>
    </source>
</reference>
<dbReference type="RefSeq" id="WP_127051788.1">
    <property type="nucleotide sequence ID" value="NZ_RSCM01000001.1"/>
</dbReference>
<dbReference type="Gene3D" id="1.10.10.60">
    <property type="entry name" value="Homeodomain-like"/>
    <property type="match status" value="1"/>
</dbReference>
<dbReference type="InterPro" id="IPR009057">
    <property type="entry name" value="Homeodomain-like_sf"/>
</dbReference>
<comment type="caution">
    <text evidence="6">The sequence shown here is derived from an EMBL/GenBank/DDBJ whole genome shotgun (WGS) entry which is preliminary data.</text>
</comment>
<dbReference type="EMBL" id="RSCM01000001">
    <property type="protein sequence ID" value="RUS99589.1"/>
    <property type="molecule type" value="Genomic_DNA"/>
</dbReference>
<dbReference type="PANTHER" id="PTHR30055:SF238">
    <property type="entry name" value="MYCOFACTOCIN BIOSYNTHESIS TRANSCRIPTIONAL REGULATOR MFTR-RELATED"/>
    <property type="match status" value="1"/>
</dbReference>
<dbReference type="PROSITE" id="PS50977">
    <property type="entry name" value="HTH_TETR_2"/>
    <property type="match status" value="1"/>
</dbReference>
<dbReference type="OrthoDB" id="9812993at2"/>
<feature type="DNA-binding region" description="H-T-H motif" evidence="4">
    <location>
        <begin position="28"/>
        <end position="47"/>
    </location>
</feature>
<gene>
    <name evidence="6" type="ORF">DSM107003_01730</name>
</gene>
<feature type="domain" description="HTH tetR-type" evidence="5">
    <location>
        <begin position="6"/>
        <end position="65"/>
    </location>
</feature>
<dbReference type="Pfam" id="PF00440">
    <property type="entry name" value="TetR_N"/>
    <property type="match status" value="1"/>
</dbReference>